<keyword evidence="3 8" id="KW-0812">Transmembrane</keyword>
<feature type="transmembrane region" description="Helical" evidence="8">
    <location>
        <begin position="261"/>
        <end position="285"/>
    </location>
</feature>
<dbReference type="Pfam" id="PF00999">
    <property type="entry name" value="Na_H_Exchanger"/>
    <property type="match status" value="1"/>
</dbReference>
<keyword evidence="2" id="KW-0813">Transport</keyword>
<dbReference type="Proteomes" id="UP000323917">
    <property type="component" value="Chromosome"/>
</dbReference>
<evidence type="ECO:0000256" key="6">
    <source>
        <dbReference type="ARBA" id="ARBA00023136"/>
    </source>
</evidence>
<feature type="transmembrane region" description="Helical" evidence="8">
    <location>
        <begin position="227"/>
        <end position="249"/>
    </location>
</feature>
<dbReference type="InterPro" id="IPR006153">
    <property type="entry name" value="Cation/H_exchanger_TM"/>
</dbReference>
<gene>
    <name evidence="10" type="primary">nhaS3</name>
    <name evidence="10" type="ORF">Pr1d_02670</name>
</gene>
<dbReference type="PANTHER" id="PTHR32468">
    <property type="entry name" value="CATION/H + ANTIPORTER"/>
    <property type="match status" value="1"/>
</dbReference>
<evidence type="ECO:0000256" key="1">
    <source>
        <dbReference type="ARBA" id="ARBA00004141"/>
    </source>
</evidence>
<protein>
    <submittedName>
        <fullName evidence="10">High-affinity Na(+)/H(+) antiporter NhaS3</fullName>
    </submittedName>
</protein>
<reference evidence="10 11" key="1">
    <citation type="submission" date="2019-08" db="EMBL/GenBank/DDBJ databases">
        <title>Deep-cultivation of Planctomycetes and their phenomic and genomic characterization uncovers novel biology.</title>
        <authorList>
            <person name="Wiegand S."/>
            <person name="Jogler M."/>
            <person name="Boedeker C."/>
            <person name="Pinto D."/>
            <person name="Vollmers J."/>
            <person name="Rivas-Marin E."/>
            <person name="Kohn T."/>
            <person name="Peeters S.H."/>
            <person name="Heuer A."/>
            <person name="Rast P."/>
            <person name="Oberbeckmann S."/>
            <person name="Bunk B."/>
            <person name="Jeske O."/>
            <person name="Meyerdierks A."/>
            <person name="Storesund J.E."/>
            <person name="Kallscheuer N."/>
            <person name="Luecker S."/>
            <person name="Lage O.M."/>
            <person name="Pohl T."/>
            <person name="Merkel B.J."/>
            <person name="Hornburger P."/>
            <person name="Mueller R.-W."/>
            <person name="Bruemmer F."/>
            <person name="Labrenz M."/>
            <person name="Spormann A.M."/>
            <person name="Op den Camp H."/>
            <person name="Overmann J."/>
            <person name="Amann R."/>
            <person name="Jetten M.S.M."/>
            <person name="Mascher T."/>
            <person name="Medema M.H."/>
            <person name="Devos D.P."/>
            <person name="Kaster A.-K."/>
            <person name="Ovreas L."/>
            <person name="Rohde M."/>
            <person name="Galperin M.Y."/>
            <person name="Jogler C."/>
        </authorList>
    </citation>
    <scope>NUCLEOTIDE SEQUENCE [LARGE SCALE GENOMIC DNA]</scope>
    <source>
        <strain evidence="10 11">Pr1d</strain>
    </source>
</reference>
<evidence type="ECO:0000256" key="4">
    <source>
        <dbReference type="ARBA" id="ARBA00022989"/>
    </source>
</evidence>
<dbReference type="EMBL" id="CP042913">
    <property type="protein sequence ID" value="QEG33006.1"/>
    <property type="molecule type" value="Genomic_DNA"/>
</dbReference>
<organism evidence="10 11">
    <name type="scientific">Bythopirellula goksoeyrii</name>
    <dbReference type="NCBI Taxonomy" id="1400387"/>
    <lineage>
        <taxon>Bacteria</taxon>
        <taxon>Pseudomonadati</taxon>
        <taxon>Planctomycetota</taxon>
        <taxon>Planctomycetia</taxon>
        <taxon>Pirellulales</taxon>
        <taxon>Lacipirellulaceae</taxon>
        <taxon>Bythopirellula</taxon>
    </lineage>
</organism>
<evidence type="ECO:0000259" key="9">
    <source>
        <dbReference type="Pfam" id="PF00999"/>
    </source>
</evidence>
<dbReference type="GO" id="GO:1902600">
    <property type="term" value="P:proton transmembrane transport"/>
    <property type="evidence" value="ECO:0007669"/>
    <property type="project" value="InterPro"/>
</dbReference>
<dbReference type="InterPro" id="IPR050794">
    <property type="entry name" value="CPA2_transporter"/>
</dbReference>
<keyword evidence="6 8" id="KW-0472">Membrane</keyword>
<keyword evidence="11" id="KW-1185">Reference proteome</keyword>
<comment type="subcellular location">
    <subcellularLocation>
        <location evidence="1">Membrane</location>
        <topology evidence="1">Multi-pass membrane protein</topology>
    </subcellularLocation>
</comment>
<dbReference type="InterPro" id="IPR038770">
    <property type="entry name" value="Na+/solute_symporter_sf"/>
</dbReference>
<feature type="transmembrane region" description="Helical" evidence="8">
    <location>
        <begin position="183"/>
        <end position="207"/>
    </location>
</feature>
<dbReference type="GO" id="GO:0016020">
    <property type="term" value="C:membrane"/>
    <property type="evidence" value="ECO:0007669"/>
    <property type="project" value="UniProtKB-SubCell"/>
</dbReference>
<dbReference type="Gene3D" id="1.20.1530.20">
    <property type="match status" value="1"/>
</dbReference>
<evidence type="ECO:0000256" key="3">
    <source>
        <dbReference type="ARBA" id="ARBA00022692"/>
    </source>
</evidence>
<evidence type="ECO:0000256" key="7">
    <source>
        <dbReference type="SAM" id="MobiDB-lite"/>
    </source>
</evidence>
<keyword evidence="4 8" id="KW-1133">Transmembrane helix</keyword>
<feature type="transmembrane region" description="Helical" evidence="8">
    <location>
        <begin position="86"/>
        <end position="107"/>
    </location>
</feature>
<dbReference type="KEGG" id="bgok:Pr1d_02670"/>
<evidence type="ECO:0000256" key="8">
    <source>
        <dbReference type="SAM" id="Phobius"/>
    </source>
</evidence>
<dbReference type="AlphaFoldDB" id="A0A5B9Q811"/>
<name>A0A5B9Q811_9BACT</name>
<feature type="domain" description="Cation/H+ exchanger transmembrane" evidence="9">
    <location>
        <begin position="100"/>
        <end position="504"/>
    </location>
</feature>
<feature type="transmembrane region" description="Helical" evidence="8">
    <location>
        <begin position="347"/>
        <end position="377"/>
    </location>
</feature>
<feature type="transmembrane region" description="Helical" evidence="8">
    <location>
        <begin position="423"/>
        <end position="444"/>
    </location>
</feature>
<feature type="transmembrane region" description="Helical" evidence="8">
    <location>
        <begin position="397"/>
        <end position="416"/>
    </location>
</feature>
<feature type="transmembrane region" description="Helical" evidence="8">
    <location>
        <begin position="114"/>
        <end position="133"/>
    </location>
</feature>
<feature type="region of interest" description="Disordered" evidence="7">
    <location>
        <begin position="1"/>
        <end position="31"/>
    </location>
</feature>
<sequence>MGHEIRENDLPGSIHHLSKPHYPQIPSFSPSRDRIPEAIIRSYPKKPCETDEGNLDLDCATWQNQWLSKSLNQNLETMSLTTAETFHILVALALLLIFAHGFGFFFAYFRQPRVVGEIFGGLLLGPTFLGHFFPEIQQMAFPSTDQVTYPVLGAIYQLGLLLLMFCSGIEVRSKFEPGERRTALAITATGTLLPFGLGLLFLKLYGWTDWEMLDMHRFYGEAENDTAFLLVFAIAVAVTSIPVISRIMFDLKILETSFARIVLGAAVIEDILLYVVLAIAIGMVGQQEGDVSGLLGLLQIAPDSGYAKLYHVLVPLAFIAFSLLFGPRLYQFLSRFRYNLLMKSSPVAFLLVFMLIMTGLCILLGITPIFGAFVAGMVVGANDDSRIGPSPDTIKNFSFAFFVPVYFAIVGLKLDLVHAFEPVFFLIFLVFACGAKSLSVYAGARGAGETKQGAWNLAVAMNARGGPGIVLASVAYDAAIVGESFYVILVMLAIVTSLMAGSWLGKEVRSGEPLR</sequence>
<proteinExistence type="predicted"/>
<evidence type="ECO:0000256" key="5">
    <source>
        <dbReference type="ARBA" id="ARBA00023065"/>
    </source>
</evidence>
<dbReference type="GO" id="GO:0015297">
    <property type="term" value="F:antiporter activity"/>
    <property type="evidence" value="ECO:0007669"/>
    <property type="project" value="InterPro"/>
</dbReference>
<evidence type="ECO:0000313" key="11">
    <source>
        <dbReference type="Proteomes" id="UP000323917"/>
    </source>
</evidence>
<dbReference type="PANTHER" id="PTHR32468:SF0">
    <property type="entry name" value="K(+)_H(+) ANTIPORTER 1"/>
    <property type="match status" value="1"/>
</dbReference>
<evidence type="ECO:0000256" key="2">
    <source>
        <dbReference type="ARBA" id="ARBA00022448"/>
    </source>
</evidence>
<evidence type="ECO:0000313" key="10">
    <source>
        <dbReference type="EMBL" id="QEG33006.1"/>
    </source>
</evidence>
<feature type="transmembrane region" description="Helical" evidence="8">
    <location>
        <begin position="153"/>
        <end position="171"/>
    </location>
</feature>
<dbReference type="OrthoDB" id="9793589at2"/>
<feature type="transmembrane region" description="Helical" evidence="8">
    <location>
        <begin position="485"/>
        <end position="505"/>
    </location>
</feature>
<keyword evidence="5" id="KW-0406">Ion transport</keyword>
<feature type="transmembrane region" description="Helical" evidence="8">
    <location>
        <begin position="305"/>
        <end position="326"/>
    </location>
</feature>
<accession>A0A5B9Q811</accession>